<dbReference type="Pfam" id="PF02417">
    <property type="entry name" value="Chromate_transp"/>
    <property type="match status" value="1"/>
</dbReference>
<dbReference type="GO" id="GO:0005886">
    <property type="term" value="C:plasma membrane"/>
    <property type="evidence" value="ECO:0007669"/>
    <property type="project" value="UniProtKB-SubCell"/>
</dbReference>
<name>A0A1M5RJZ4_9FIRM</name>
<organism evidence="8 9">
    <name type="scientific">Tepidibacter thalassicus DSM 15285</name>
    <dbReference type="NCBI Taxonomy" id="1123350"/>
    <lineage>
        <taxon>Bacteria</taxon>
        <taxon>Bacillati</taxon>
        <taxon>Bacillota</taxon>
        <taxon>Clostridia</taxon>
        <taxon>Peptostreptococcales</taxon>
        <taxon>Peptostreptococcaceae</taxon>
        <taxon>Tepidibacter</taxon>
    </lineage>
</organism>
<dbReference type="OrthoDB" id="9788907at2"/>
<accession>A0A1M5RJZ4</accession>
<feature type="transmembrane region" description="Helical" evidence="7">
    <location>
        <begin position="76"/>
        <end position="96"/>
    </location>
</feature>
<evidence type="ECO:0000313" key="9">
    <source>
        <dbReference type="Proteomes" id="UP000242520"/>
    </source>
</evidence>
<evidence type="ECO:0000256" key="7">
    <source>
        <dbReference type="SAM" id="Phobius"/>
    </source>
</evidence>
<protein>
    <submittedName>
        <fullName evidence="8">Chromate transporter</fullName>
    </submittedName>
</protein>
<dbReference type="PANTHER" id="PTHR43663">
    <property type="entry name" value="CHROMATE TRANSPORT PROTEIN-RELATED"/>
    <property type="match status" value="1"/>
</dbReference>
<dbReference type="Proteomes" id="UP000242520">
    <property type="component" value="Unassembled WGS sequence"/>
</dbReference>
<evidence type="ECO:0000256" key="5">
    <source>
        <dbReference type="ARBA" id="ARBA00022989"/>
    </source>
</evidence>
<keyword evidence="3" id="KW-1003">Cell membrane</keyword>
<dbReference type="EMBL" id="FQXH01000013">
    <property type="protein sequence ID" value="SHH26133.1"/>
    <property type="molecule type" value="Genomic_DNA"/>
</dbReference>
<keyword evidence="6 7" id="KW-0472">Membrane</keyword>
<dbReference type="InterPro" id="IPR003370">
    <property type="entry name" value="Chromate_transpt"/>
</dbReference>
<keyword evidence="9" id="KW-1185">Reference proteome</keyword>
<evidence type="ECO:0000256" key="3">
    <source>
        <dbReference type="ARBA" id="ARBA00022475"/>
    </source>
</evidence>
<feature type="transmembrane region" description="Helical" evidence="7">
    <location>
        <begin position="108"/>
        <end position="125"/>
    </location>
</feature>
<keyword evidence="5 7" id="KW-1133">Transmembrane helix</keyword>
<keyword evidence="4 7" id="KW-0812">Transmembrane</keyword>
<dbReference type="PANTHER" id="PTHR43663:SF2">
    <property type="entry name" value="CHROMATE TRANSPORT PROTEIN-RELATED"/>
    <property type="match status" value="1"/>
</dbReference>
<evidence type="ECO:0000256" key="4">
    <source>
        <dbReference type="ARBA" id="ARBA00022692"/>
    </source>
</evidence>
<dbReference type="STRING" id="1123350.SAMN02744040_01386"/>
<feature type="transmembrane region" description="Helical" evidence="7">
    <location>
        <begin position="137"/>
        <end position="165"/>
    </location>
</feature>
<evidence type="ECO:0000256" key="1">
    <source>
        <dbReference type="ARBA" id="ARBA00004651"/>
    </source>
</evidence>
<sequence length="171" mass="19270">MLKLFLTFLKIGSVTFGGGYAMIPLIQEEIVNKQKLLTEDDFLDYVSIAQSFPGAIAVNISLLLGYRFYKIPGSLVCLLGVVLPSFFSILLLAFLYTINKNSNYIEGFFYGVRPVVASLLLYSFFKMFKNIDKNKIHILLFITSFILVTFFSVNPIYIILIGGIIGLCTKY</sequence>
<proteinExistence type="inferred from homology"/>
<evidence type="ECO:0000256" key="2">
    <source>
        <dbReference type="ARBA" id="ARBA00005262"/>
    </source>
</evidence>
<dbReference type="InterPro" id="IPR052518">
    <property type="entry name" value="CHR_Transporter"/>
</dbReference>
<dbReference type="GO" id="GO:0015109">
    <property type="term" value="F:chromate transmembrane transporter activity"/>
    <property type="evidence" value="ECO:0007669"/>
    <property type="project" value="InterPro"/>
</dbReference>
<evidence type="ECO:0000256" key="6">
    <source>
        <dbReference type="ARBA" id="ARBA00023136"/>
    </source>
</evidence>
<gene>
    <name evidence="8" type="ORF">SAMN02744040_01386</name>
</gene>
<dbReference type="AlphaFoldDB" id="A0A1M5RJZ4"/>
<comment type="similarity">
    <text evidence="2">Belongs to the chromate ion transporter (CHR) (TC 2.A.51) family.</text>
</comment>
<feature type="transmembrane region" description="Helical" evidence="7">
    <location>
        <begin position="45"/>
        <end position="64"/>
    </location>
</feature>
<reference evidence="9" key="1">
    <citation type="submission" date="2016-11" db="EMBL/GenBank/DDBJ databases">
        <authorList>
            <person name="Varghese N."/>
            <person name="Submissions S."/>
        </authorList>
    </citation>
    <scope>NUCLEOTIDE SEQUENCE [LARGE SCALE GENOMIC DNA]</scope>
    <source>
        <strain evidence="9">DSM 15285</strain>
    </source>
</reference>
<comment type="subcellular location">
    <subcellularLocation>
        <location evidence="1">Cell membrane</location>
        <topology evidence="1">Multi-pass membrane protein</topology>
    </subcellularLocation>
</comment>
<evidence type="ECO:0000313" key="8">
    <source>
        <dbReference type="EMBL" id="SHH26133.1"/>
    </source>
</evidence>